<feature type="transmembrane region" description="Helical" evidence="6">
    <location>
        <begin position="21"/>
        <end position="41"/>
    </location>
</feature>
<dbReference type="GO" id="GO:0000155">
    <property type="term" value="F:phosphorelay sensor kinase activity"/>
    <property type="evidence" value="ECO:0007669"/>
    <property type="project" value="InterPro"/>
</dbReference>
<dbReference type="PROSITE" id="PS50109">
    <property type="entry name" value="HIS_KIN"/>
    <property type="match status" value="1"/>
</dbReference>
<reference evidence="9 10" key="1">
    <citation type="submission" date="2018-04" db="EMBL/GenBank/DDBJ databases">
        <title>Genomic Encyclopedia of Archaeal and Bacterial Type Strains, Phase II (KMG-II): from individual species to whole genera.</title>
        <authorList>
            <person name="Goeker M."/>
        </authorList>
    </citation>
    <scope>NUCLEOTIDE SEQUENCE [LARGE SCALE GENOMIC DNA]</scope>
    <source>
        <strain evidence="9 10">DSM 23382</strain>
    </source>
</reference>
<dbReference type="SMART" id="SM00448">
    <property type="entry name" value="REC"/>
    <property type="match status" value="1"/>
</dbReference>
<dbReference type="OrthoDB" id="9810730at2"/>
<evidence type="ECO:0000256" key="6">
    <source>
        <dbReference type="SAM" id="Phobius"/>
    </source>
</evidence>
<keyword evidence="6" id="KW-0812">Transmembrane</keyword>
<dbReference type="Pfam" id="PF02518">
    <property type="entry name" value="HATPase_c"/>
    <property type="match status" value="1"/>
</dbReference>
<dbReference type="InterPro" id="IPR003594">
    <property type="entry name" value="HATPase_dom"/>
</dbReference>
<feature type="transmembrane region" description="Helical" evidence="6">
    <location>
        <begin position="199"/>
        <end position="219"/>
    </location>
</feature>
<name>A0A2T5UU85_9HYPH</name>
<keyword evidence="4" id="KW-0902">Two-component regulatory system</keyword>
<dbReference type="InterPro" id="IPR005467">
    <property type="entry name" value="His_kinase_dom"/>
</dbReference>
<evidence type="ECO:0000259" key="8">
    <source>
        <dbReference type="PROSITE" id="PS50110"/>
    </source>
</evidence>
<evidence type="ECO:0000313" key="10">
    <source>
        <dbReference type="Proteomes" id="UP000244081"/>
    </source>
</evidence>
<keyword evidence="9" id="KW-0808">Transferase</keyword>
<dbReference type="SUPFAM" id="SSF47384">
    <property type="entry name" value="Homodimeric domain of signal transducing histidine kinase"/>
    <property type="match status" value="1"/>
</dbReference>
<organism evidence="9 10">
    <name type="scientific">Breoghania corrubedonensis</name>
    <dbReference type="NCBI Taxonomy" id="665038"/>
    <lineage>
        <taxon>Bacteria</taxon>
        <taxon>Pseudomonadati</taxon>
        <taxon>Pseudomonadota</taxon>
        <taxon>Alphaproteobacteria</taxon>
        <taxon>Hyphomicrobiales</taxon>
        <taxon>Stappiaceae</taxon>
        <taxon>Breoghania</taxon>
    </lineage>
</organism>
<evidence type="ECO:0000256" key="5">
    <source>
        <dbReference type="PROSITE-ProRule" id="PRU00169"/>
    </source>
</evidence>
<dbReference type="InterPro" id="IPR003661">
    <property type="entry name" value="HisK_dim/P_dom"/>
</dbReference>
<dbReference type="Proteomes" id="UP000244081">
    <property type="component" value="Unassembled WGS sequence"/>
</dbReference>
<evidence type="ECO:0000256" key="3">
    <source>
        <dbReference type="ARBA" id="ARBA00022553"/>
    </source>
</evidence>
<dbReference type="PANTHER" id="PTHR45339">
    <property type="entry name" value="HYBRID SIGNAL TRANSDUCTION HISTIDINE KINASE J"/>
    <property type="match status" value="1"/>
</dbReference>
<dbReference type="Gene3D" id="1.10.287.130">
    <property type="match status" value="1"/>
</dbReference>
<dbReference type="PROSITE" id="PS50110">
    <property type="entry name" value="RESPONSE_REGULATORY"/>
    <property type="match status" value="1"/>
</dbReference>
<feature type="domain" description="Histidine kinase" evidence="7">
    <location>
        <begin position="259"/>
        <end position="479"/>
    </location>
</feature>
<dbReference type="PANTHER" id="PTHR45339:SF1">
    <property type="entry name" value="HYBRID SIGNAL TRANSDUCTION HISTIDINE KINASE J"/>
    <property type="match status" value="1"/>
</dbReference>
<dbReference type="Gene3D" id="3.40.50.2300">
    <property type="match status" value="1"/>
</dbReference>
<keyword evidence="6" id="KW-1133">Transmembrane helix</keyword>
<comment type="caution">
    <text evidence="9">The sequence shown here is derived from an EMBL/GenBank/DDBJ whole genome shotgun (WGS) entry which is preliminary data.</text>
</comment>
<dbReference type="InterPro" id="IPR036890">
    <property type="entry name" value="HATPase_C_sf"/>
</dbReference>
<dbReference type="EMBL" id="QAYG01000013">
    <property type="protein sequence ID" value="PTW55065.1"/>
    <property type="molecule type" value="Genomic_DNA"/>
</dbReference>
<evidence type="ECO:0000313" key="9">
    <source>
        <dbReference type="EMBL" id="PTW55065.1"/>
    </source>
</evidence>
<gene>
    <name evidence="9" type="ORF">C8N35_113106</name>
</gene>
<dbReference type="EC" id="2.7.13.3" evidence="2"/>
<evidence type="ECO:0000259" key="7">
    <source>
        <dbReference type="PROSITE" id="PS50109"/>
    </source>
</evidence>
<keyword evidence="6" id="KW-0472">Membrane</keyword>
<dbReference type="Pfam" id="PF00512">
    <property type="entry name" value="HisKA"/>
    <property type="match status" value="1"/>
</dbReference>
<keyword evidence="3 5" id="KW-0597">Phosphoprotein</keyword>
<dbReference type="SUPFAM" id="SSF55874">
    <property type="entry name" value="ATPase domain of HSP90 chaperone/DNA topoisomerase II/histidine kinase"/>
    <property type="match status" value="1"/>
</dbReference>
<dbReference type="SUPFAM" id="SSF52172">
    <property type="entry name" value="CheY-like"/>
    <property type="match status" value="1"/>
</dbReference>
<dbReference type="SMART" id="SM00388">
    <property type="entry name" value="HisKA"/>
    <property type="match status" value="1"/>
</dbReference>
<dbReference type="InterPro" id="IPR011006">
    <property type="entry name" value="CheY-like_superfamily"/>
</dbReference>
<dbReference type="CDD" id="cd17546">
    <property type="entry name" value="REC_hyHK_CKI1_RcsC-like"/>
    <property type="match status" value="1"/>
</dbReference>
<evidence type="ECO:0000256" key="2">
    <source>
        <dbReference type="ARBA" id="ARBA00012438"/>
    </source>
</evidence>
<dbReference type="InterPro" id="IPR004358">
    <property type="entry name" value="Sig_transdc_His_kin-like_C"/>
</dbReference>
<protein>
    <recommendedName>
        <fullName evidence="2">histidine kinase</fullName>
        <ecNumber evidence="2">2.7.13.3</ecNumber>
    </recommendedName>
</protein>
<dbReference type="Pfam" id="PF00072">
    <property type="entry name" value="Response_reg"/>
    <property type="match status" value="1"/>
</dbReference>
<dbReference type="InterPro" id="IPR036097">
    <property type="entry name" value="HisK_dim/P_sf"/>
</dbReference>
<accession>A0A2T5UU85</accession>
<dbReference type="SMART" id="SM00387">
    <property type="entry name" value="HATPase_c"/>
    <property type="match status" value="1"/>
</dbReference>
<sequence length="637" mass="69007">MKGELRDSQLAVEQAGRATKYLLALSGVLLLATAAMFMIIITRENQLQDSIREDAIWAIHQFDRETRELAHIVAFARAAQAPGDPRLLPDPTPEDLVLRYDILYSRMVHLQEADLNSRFTQTTPIRGLMAAAAAIVTGIEPVFNAINAQGMLDLPALSRVADKLQRLENLTSTLLVRTNAVVATSRADSRSAILTVQTYAFGLILALGICTTLLILNLMRQMRLVYRTRLKLSQAAQDMSQAYQQAEAGNRAKSVFMATIGHEIRTPLNAILGMAELLSQSRLPEKELSNVRTIARSGQLLLEMLNEVLDFAKFEHGLAPPEAVPFRISDVVGATVALMQGRAVEHNNRLSVDLMDVASTTYVGDPKRVEQVLLNLLSNAIKFTANGDVCVQVHQEVRARGCWLTIAVSDTGIGIAENARAQLFTPFNQLDASIARHYGGTGLGLAICKQLAESLGGTIEVDSAPNRGSVFSFAFPVRIAATQDALSTVERTNKIPPEPLPALSILLVEDNPINQQIANAFLSSLGQAVCTASSGLQALSEMRSGTFDLVLMDVQMPEMDGIAATRAIKRLGPDAARVPIVAMTANASDDDRTACLEAGMVEVKTKPMTLSGLATLIRRFAPSPHDDMASRARPKQG</sequence>
<dbReference type="FunFam" id="3.30.565.10:FF:000010">
    <property type="entry name" value="Sensor histidine kinase RcsC"/>
    <property type="match status" value="1"/>
</dbReference>
<dbReference type="PRINTS" id="PR00344">
    <property type="entry name" value="BCTRLSENSOR"/>
</dbReference>
<proteinExistence type="predicted"/>
<dbReference type="InterPro" id="IPR001789">
    <property type="entry name" value="Sig_transdc_resp-reg_receiver"/>
</dbReference>
<feature type="domain" description="Response regulatory" evidence="8">
    <location>
        <begin position="504"/>
        <end position="621"/>
    </location>
</feature>
<feature type="modified residue" description="4-aspartylphosphate" evidence="5">
    <location>
        <position position="553"/>
    </location>
</feature>
<dbReference type="CDD" id="cd00082">
    <property type="entry name" value="HisKA"/>
    <property type="match status" value="1"/>
</dbReference>
<dbReference type="AlphaFoldDB" id="A0A2T5UU85"/>
<comment type="catalytic activity">
    <reaction evidence="1">
        <text>ATP + protein L-histidine = ADP + protein N-phospho-L-histidine.</text>
        <dbReference type="EC" id="2.7.13.3"/>
    </reaction>
</comment>
<evidence type="ECO:0000256" key="1">
    <source>
        <dbReference type="ARBA" id="ARBA00000085"/>
    </source>
</evidence>
<keyword evidence="9" id="KW-0418">Kinase</keyword>
<evidence type="ECO:0000256" key="4">
    <source>
        <dbReference type="ARBA" id="ARBA00023012"/>
    </source>
</evidence>
<dbReference type="CDD" id="cd16922">
    <property type="entry name" value="HATPase_EvgS-ArcB-TorS-like"/>
    <property type="match status" value="1"/>
</dbReference>
<keyword evidence="10" id="KW-1185">Reference proteome</keyword>
<dbReference type="Gene3D" id="3.30.565.10">
    <property type="entry name" value="Histidine kinase-like ATPase, C-terminal domain"/>
    <property type="match status" value="1"/>
</dbReference>